<dbReference type="EMBL" id="CP032514">
    <property type="protein sequence ID" value="AYD89376.1"/>
    <property type="molecule type" value="Genomic_DNA"/>
</dbReference>
<evidence type="ECO:0000256" key="6">
    <source>
        <dbReference type="ARBA" id="ARBA00022741"/>
    </source>
</evidence>
<feature type="region of interest" description="Disordered" evidence="13">
    <location>
        <begin position="768"/>
        <end position="799"/>
    </location>
</feature>
<dbReference type="InterPro" id="IPR050334">
    <property type="entry name" value="Molybdenum_import_ModC"/>
</dbReference>
<dbReference type="NCBIfam" id="TIGR01581">
    <property type="entry name" value="Mo_ABC_porter"/>
    <property type="match status" value="1"/>
</dbReference>
<keyword evidence="4 11" id="KW-0500">Molybdenum</keyword>
<feature type="transmembrane region" description="Helical" evidence="12">
    <location>
        <begin position="262"/>
        <end position="284"/>
    </location>
</feature>
<evidence type="ECO:0000256" key="1">
    <source>
        <dbReference type="ARBA" id="ARBA00004141"/>
    </source>
</evidence>
<dbReference type="InterPro" id="IPR008995">
    <property type="entry name" value="Mo/tungstate-bd_C_term_dom"/>
</dbReference>
<reference evidence="17 18" key="1">
    <citation type="submission" date="2018-09" db="EMBL/GenBank/DDBJ databases">
        <authorList>
            <person name="Li J."/>
        </authorList>
    </citation>
    <scope>NUCLEOTIDE SEQUENCE [LARGE SCALE GENOMIC DNA]</scope>
    <source>
        <strain evidence="17 18">2129</strain>
    </source>
</reference>
<dbReference type="SUPFAM" id="SSF161098">
    <property type="entry name" value="MetI-like"/>
    <property type="match status" value="1"/>
</dbReference>
<feature type="transmembrane region" description="Helical" evidence="12">
    <location>
        <begin position="149"/>
        <end position="175"/>
    </location>
</feature>
<keyword evidence="8" id="KW-1278">Translocase</keyword>
<dbReference type="InterPro" id="IPR035906">
    <property type="entry name" value="MetI-like_sf"/>
</dbReference>
<evidence type="ECO:0000256" key="13">
    <source>
        <dbReference type="SAM" id="MobiDB-lite"/>
    </source>
</evidence>
<evidence type="ECO:0000313" key="17">
    <source>
        <dbReference type="EMBL" id="AYD89376.1"/>
    </source>
</evidence>
<evidence type="ECO:0000259" key="14">
    <source>
        <dbReference type="PROSITE" id="PS50893"/>
    </source>
</evidence>
<keyword evidence="10 12" id="KW-0472">Membrane</keyword>
<evidence type="ECO:0000256" key="9">
    <source>
        <dbReference type="ARBA" id="ARBA00022989"/>
    </source>
</evidence>
<feature type="domain" description="ABC transmembrane type-1" evidence="15">
    <location>
        <begin position="79"/>
        <end position="278"/>
    </location>
</feature>
<proteinExistence type="inferred from homology"/>
<feature type="region of interest" description="Disordered" evidence="13">
    <location>
        <begin position="612"/>
        <end position="634"/>
    </location>
</feature>
<evidence type="ECO:0000256" key="5">
    <source>
        <dbReference type="ARBA" id="ARBA00022692"/>
    </source>
</evidence>
<evidence type="ECO:0000256" key="3">
    <source>
        <dbReference type="ARBA" id="ARBA00022475"/>
    </source>
</evidence>
<dbReference type="PROSITE" id="PS51866">
    <property type="entry name" value="MOP"/>
    <property type="match status" value="1"/>
</dbReference>
<name>A0ABN5PRU9_9ACTO</name>
<feature type="transmembrane region" description="Helical" evidence="12">
    <location>
        <begin position="35"/>
        <end position="58"/>
    </location>
</feature>
<evidence type="ECO:0000313" key="18">
    <source>
        <dbReference type="Proteomes" id="UP000273001"/>
    </source>
</evidence>
<organism evidence="17 18">
    <name type="scientific">Actinomyces lilanjuaniae</name>
    <dbReference type="NCBI Taxonomy" id="2321394"/>
    <lineage>
        <taxon>Bacteria</taxon>
        <taxon>Bacillati</taxon>
        <taxon>Actinomycetota</taxon>
        <taxon>Actinomycetes</taxon>
        <taxon>Actinomycetales</taxon>
        <taxon>Actinomycetaceae</taxon>
        <taxon>Actinomyces</taxon>
    </lineage>
</organism>
<dbReference type="PROSITE" id="PS50893">
    <property type="entry name" value="ABC_TRANSPORTER_2"/>
    <property type="match status" value="1"/>
</dbReference>
<protein>
    <submittedName>
        <fullName evidence="17">Molybdate ABC transporter permease subunit</fullName>
    </submittedName>
</protein>
<evidence type="ECO:0000256" key="8">
    <source>
        <dbReference type="ARBA" id="ARBA00022967"/>
    </source>
</evidence>
<evidence type="ECO:0000256" key="11">
    <source>
        <dbReference type="PROSITE-ProRule" id="PRU01213"/>
    </source>
</evidence>
<feature type="domain" description="Mop" evidence="16">
    <location>
        <begin position="699"/>
        <end position="765"/>
    </location>
</feature>
<keyword evidence="2 12" id="KW-0813">Transport</keyword>
<dbReference type="PANTHER" id="PTHR43514:SF1">
    <property type="entry name" value="SULFATE_THIOSULFATE IMPORT ATP-BINDING PROTEIN CYSA"/>
    <property type="match status" value="1"/>
</dbReference>
<dbReference type="Gene3D" id="3.40.50.300">
    <property type="entry name" value="P-loop containing nucleotide triphosphate hydrolases"/>
    <property type="match status" value="1"/>
</dbReference>
<dbReference type="InterPro" id="IPR027417">
    <property type="entry name" value="P-loop_NTPase"/>
</dbReference>
<dbReference type="InterPro" id="IPR004606">
    <property type="entry name" value="Mop_domain"/>
</dbReference>
<dbReference type="InterPro" id="IPR003593">
    <property type="entry name" value="AAA+_ATPase"/>
</dbReference>
<feature type="compositionally biased region" description="Low complexity" evidence="13">
    <location>
        <begin position="342"/>
        <end position="358"/>
    </location>
</feature>
<dbReference type="InterPro" id="IPR003439">
    <property type="entry name" value="ABC_transporter-like_ATP-bd"/>
</dbReference>
<dbReference type="InterPro" id="IPR017871">
    <property type="entry name" value="ABC_transporter-like_CS"/>
</dbReference>
<dbReference type="InterPro" id="IPR006469">
    <property type="entry name" value="NifC_ABC_porter"/>
</dbReference>
<dbReference type="SUPFAM" id="SSF52540">
    <property type="entry name" value="P-loop containing nucleoside triphosphate hydrolases"/>
    <property type="match status" value="1"/>
</dbReference>
<keyword evidence="3" id="KW-1003">Cell membrane</keyword>
<dbReference type="CDD" id="cd06261">
    <property type="entry name" value="TM_PBP2"/>
    <property type="match status" value="1"/>
</dbReference>
<evidence type="ECO:0000259" key="16">
    <source>
        <dbReference type="PROSITE" id="PS51866"/>
    </source>
</evidence>
<sequence length="799" mass="82445">MSPLLRRAQAAPDHRPGTGPRRLLPRRPRTGRTPLPTIVVLLALAGACALSLPLLGLGSRVSWGQLPHLLASDSARSALLLSLRTCLASTAACVVLGVPLALVLARQWPGVRLARVLAVLPMTMPPVVAGIALLSTLGRRGLLGARLEAWGVGVAFSTTAVVIAQVFVSLPYLVVTLEAALRTRDTRPETVARTLGAGPWRVLLSITLPLVAPALARGTALALGRSLGEFGATLAFAGSREGVTRTMPLAIYLARESDTPTALALAVLLIAVSFAVVGATTLRWDRLLAAACPGAGARATRTWPPPGAERPDPCDAPISTSTATSDATRSTPDSNGTCPAATRSTTVGPGPGSGVSTSRGEDLEVVFSSPERDVVVNLLAPAGRVTALLGPNGSGKSTVCAVAAGLLDATAGRVSLGGRILDGPEDFVAAGRREVALLGQAPTLFPHMCVLDNVAFGPRCRGLPRGEARSLARSELAAVGAAHLADRPCGTLSGGQAARVALARALAIRPRVLILDEPTASLDVSARQELRHLVSRRAREEGLTVLLVTHDVVDVAALADTVVVLEQGRVVETGETDHVLSCPGSDFTARLTGTAVLTGTLAGSPQAPAVELSAGPATHPATVPDSEPTSRTGAVHAAATAEWTAEQRSEQGSGQWPGHGPRTIVHGRPEEAIEGFQPGLPGTALVPPDAVALYRNAPQGSPRNVLAGTVRSLERVGALVEVQVEVAAGQRLRATVTAGAVTDLGIEADQELWAVVKAVEVRIVPRRAPAAELPQVPRTVGTQPSRPSRPSPSSDREQT</sequence>
<feature type="compositionally biased region" description="Low complexity" evidence="13">
    <location>
        <begin position="315"/>
        <end position="334"/>
    </location>
</feature>
<dbReference type="InterPro" id="IPR005116">
    <property type="entry name" value="Transp-assoc_OB_typ1"/>
</dbReference>
<dbReference type="Pfam" id="PF00005">
    <property type="entry name" value="ABC_tran"/>
    <property type="match status" value="1"/>
</dbReference>
<evidence type="ECO:0000256" key="12">
    <source>
        <dbReference type="RuleBase" id="RU363032"/>
    </source>
</evidence>
<dbReference type="Proteomes" id="UP000273001">
    <property type="component" value="Chromosome"/>
</dbReference>
<keyword evidence="7" id="KW-0067">ATP-binding</keyword>
<feature type="region of interest" description="Disordered" evidence="13">
    <location>
        <begin position="296"/>
        <end position="360"/>
    </location>
</feature>
<dbReference type="SMART" id="SM00382">
    <property type="entry name" value="AAA"/>
    <property type="match status" value="1"/>
</dbReference>
<comment type="subcellular location">
    <subcellularLocation>
        <location evidence="12">Cell membrane</location>
        <topology evidence="12">Multi-pass membrane protein</topology>
    </subcellularLocation>
    <subcellularLocation>
        <location evidence="1">Membrane</location>
        <topology evidence="1">Multi-pass membrane protein</topology>
    </subcellularLocation>
</comment>
<keyword evidence="9 12" id="KW-1133">Transmembrane helix</keyword>
<dbReference type="PANTHER" id="PTHR43514">
    <property type="entry name" value="ABC TRANSPORTER I FAMILY MEMBER 10"/>
    <property type="match status" value="1"/>
</dbReference>
<gene>
    <name evidence="17" type="primary">modB</name>
    <name evidence="17" type="ORF">D5R93_03600</name>
</gene>
<dbReference type="InterPro" id="IPR011867">
    <property type="entry name" value="ModB_ABC"/>
</dbReference>
<feature type="region of interest" description="Disordered" evidence="13">
    <location>
        <begin position="1"/>
        <end position="30"/>
    </location>
</feature>
<dbReference type="PROSITE" id="PS50928">
    <property type="entry name" value="ABC_TM1"/>
    <property type="match status" value="1"/>
</dbReference>
<feature type="transmembrane region" description="Helical" evidence="12">
    <location>
        <begin position="78"/>
        <end position="104"/>
    </location>
</feature>
<feature type="compositionally biased region" description="Low complexity" evidence="13">
    <location>
        <begin position="784"/>
        <end position="793"/>
    </location>
</feature>
<dbReference type="PROSITE" id="PS00211">
    <property type="entry name" value="ABC_TRANSPORTER_1"/>
    <property type="match status" value="1"/>
</dbReference>
<accession>A0ABN5PRU9</accession>
<dbReference type="Gene3D" id="2.40.50.100">
    <property type="match status" value="1"/>
</dbReference>
<dbReference type="Gene3D" id="1.10.3720.10">
    <property type="entry name" value="MetI-like"/>
    <property type="match status" value="1"/>
</dbReference>
<evidence type="ECO:0000256" key="10">
    <source>
        <dbReference type="ARBA" id="ARBA00023136"/>
    </source>
</evidence>
<feature type="transmembrane region" description="Helical" evidence="12">
    <location>
        <begin position="116"/>
        <end position="137"/>
    </location>
</feature>
<keyword evidence="5 12" id="KW-0812">Transmembrane</keyword>
<evidence type="ECO:0000259" key="15">
    <source>
        <dbReference type="PROSITE" id="PS50928"/>
    </source>
</evidence>
<evidence type="ECO:0000256" key="4">
    <source>
        <dbReference type="ARBA" id="ARBA00022505"/>
    </source>
</evidence>
<dbReference type="Pfam" id="PF00528">
    <property type="entry name" value="BPD_transp_1"/>
    <property type="match status" value="1"/>
</dbReference>
<evidence type="ECO:0000256" key="2">
    <source>
        <dbReference type="ARBA" id="ARBA00022448"/>
    </source>
</evidence>
<keyword evidence="6" id="KW-0547">Nucleotide-binding</keyword>
<dbReference type="Pfam" id="PF03459">
    <property type="entry name" value="TOBE"/>
    <property type="match status" value="1"/>
</dbReference>
<keyword evidence="18" id="KW-1185">Reference proteome</keyword>
<dbReference type="NCBIfam" id="TIGR02141">
    <property type="entry name" value="modB_ABC"/>
    <property type="match status" value="1"/>
</dbReference>
<evidence type="ECO:0000256" key="7">
    <source>
        <dbReference type="ARBA" id="ARBA00022840"/>
    </source>
</evidence>
<dbReference type="SUPFAM" id="SSF50331">
    <property type="entry name" value="MOP-like"/>
    <property type="match status" value="1"/>
</dbReference>
<comment type="similarity">
    <text evidence="12">Belongs to the binding-protein-dependent transport system permease family.</text>
</comment>
<feature type="domain" description="ABC transporter" evidence="14">
    <location>
        <begin position="358"/>
        <end position="592"/>
    </location>
</feature>
<dbReference type="InterPro" id="IPR000515">
    <property type="entry name" value="MetI-like"/>
</dbReference>